<dbReference type="RefSeq" id="WP_202990446.1">
    <property type="nucleotide sequence ID" value="NZ_JAENHO010000002.1"/>
</dbReference>
<dbReference type="Gene3D" id="1.10.10.10">
    <property type="entry name" value="Winged helix-like DNA-binding domain superfamily/Winged helix DNA-binding domain"/>
    <property type="match status" value="1"/>
</dbReference>
<dbReference type="InterPro" id="IPR000835">
    <property type="entry name" value="HTH_MarR-typ"/>
</dbReference>
<dbReference type="InterPro" id="IPR039422">
    <property type="entry name" value="MarR/SlyA-like"/>
</dbReference>
<evidence type="ECO:0000313" key="3">
    <source>
        <dbReference type="Proteomes" id="UP000598996"/>
    </source>
</evidence>
<dbReference type="PANTHER" id="PTHR33164">
    <property type="entry name" value="TRANSCRIPTIONAL REGULATOR, MARR FAMILY"/>
    <property type="match status" value="1"/>
</dbReference>
<dbReference type="InterPro" id="IPR036390">
    <property type="entry name" value="WH_DNA-bd_sf"/>
</dbReference>
<dbReference type="SUPFAM" id="SSF46785">
    <property type="entry name" value="Winged helix' DNA-binding domain"/>
    <property type="match status" value="1"/>
</dbReference>
<reference evidence="2 3" key="1">
    <citation type="submission" date="2021-01" db="EMBL/GenBank/DDBJ databases">
        <title>Actinoplanes sp. nov. LDG1-01 isolated from lichen.</title>
        <authorList>
            <person name="Saeng-In P."/>
            <person name="Phongsopitanun W."/>
            <person name="Kanchanasin P."/>
            <person name="Yuki M."/>
            <person name="Kudo T."/>
            <person name="Ohkuma M."/>
            <person name="Tanasupawat S."/>
        </authorList>
    </citation>
    <scope>NUCLEOTIDE SEQUENCE [LARGE SCALE GENOMIC DNA]</scope>
    <source>
        <strain evidence="2 3">LDG1-01</strain>
    </source>
</reference>
<dbReference type="PANTHER" id="PTHR33164:SF99">
    <property type="entry name" value="MARR FAMILY REGULATORY PROTEIN"/>
    <property type="match status" value="1"/>
</dbReference>
<dbReference type="Proteomes" id="UP000598996">
    <property type="component" value="Unassembled WGS sequence"/>
</dbReference>
<organism evidence="2 3">
    <name type="scientific">Paractinoplanes lichenicola</name>
    <dbReference type="NCBI Taxonomy" id="2802976"/>
    <lineage>
        <taxon>Bacteria</taxon>
        <taxon>Bacillati</taxon>
        <taxon>Actinomycetota</taxon>
        <taxon>Actinomycetes</taxon>
        <taxon>Micromonosporales</taxon>
        <taxon>Micromonosporaceae</taxon>
        <taxon>Paractinoplanes</taxon>
    </lineage>
</organism>
<dbReference type="SMART" id="SM00347">
    <property type="entry name" value="HTH_MARR"/>
    <property type="match status" value="1"/>
</dbReference>
<dbReference type="InterPro" id="IPR036388">
    <property type="entry name" value="WH-like_DNA-bd_sf"/>
</dbReference>
<keyword evidence="3" id="KW-1185">Reference proteome</keyword>
<sequence>MLETRGAQLYEVLRNVRPLVLNSARVVEADLAADGLTVGMRAVLEVLAEGGPATVPAIGDTLDLARQGIQRHVNDLGRLGLVEVRDNPSHRRSVLIALSPAGAERFERIRRDELARLGRMATDCTEAEIATAIKVLRSLNRDVRQRAAGSDR</sequence>
<dbReference type="Pfam" id="PF12802">
    <property type="entry name" value="MarR_2"/>
    <property type="match status" value="1"/>
</dbReference>
<name>A0ABS1VHG1_9ACTN</name>
<proteinExistence type="predicted"/>
<feature type="domain" description="HTH marR-type" evidence="1">
    <location>
        <begin position="6"/>
        <end position="141"/>
    </location>
</feature>
<dbReference type="EMBL" id="JAENHO010000002">
    <property type="protein sequence ID" value="MBL7254104.1"/>
    <property type="molecule type" value="Genomic_DNA"/>
</dbReference>
<evidence type="ECO:0000259" key="1">
    <source>
        <dbReference type="PROSITE" id="PS50995"/>
    </source>
</evidence>
<evidence type="ECO:0000313" key="2">
    <source>
        <dbReference type="EMBL" id="MBL7254104.1"/>
    </source>
</evidence>
<accession>A0ABS1VHG1</accession>
<protein>
    <submittedName>
        <fullName evidence="2">Winged helix-turn-helix transcriptional regulator</fullName>
    </submittedName>
</protein>
<dbReference type="PROSITE" id="PS50995">
    <property type="entry name" value="HTH_MARR_2"/>
    <property type="match status" value="1"/>
</dbReference>
<comment type="caution">
    <text evidence="2">The sequence shown here is derived from an EMBL/GenBank/DDBJ whole genome shotgun (WGS) entry which is preliminary data.</text>
</comment>
<gene>
    <name evidence="2" type="ORF">JKJ07_07255</name>
</gene>